<protein>
    <submittedName>
        <fullName evidence="2">Uncharacterized protein</fullName>
    </submittedName>
</protein>
<evidence type="ECO:0000256" key="1">
    <source>
        <dbReference type="SAM" id="MobiDB-lite"/>
    </source>
</evidence>
<feature type="compositionally biased region" description="Polar residues" evidence="1">
    <location>
        <begin position="122"/>
        <end position="133"/>
    </location>
</feature>
<accession>A0AAE1KYZ2</accession>
<name>A0AAE1KYZ2_PETCI</name>
<keyword evidence="3" id="KW-1185">Reference proteome</keyword>
<evidence type="ECO:0000313" key="3">
    <source>
        <dbReference type="Proteomes" id="UP001286313"/>
    </source>
</evidence>
<feature type="region of interest" description="Disordered" evidence="1">
    <location>
        <begin position="122"/>
        <end position="158"/>
    </location>
</feature>
<dbReference type="EMBL" id="JAWQEG010000659">
    <property type="protein sequence ID" value="KAK3886915.1"/>
    <property type="molecule type" value="Genomic_DNA"/>
</dbReference>
<dbReference type="Proteomes" id="UP001286313">
    <property type="component" value="Unassembled WGS sequence"/>
</dbReference>
<dbReference type="AlphaFoldDB" id="A0AAE1KYZ2"/>
<reference evidence="2" key="1">
    <citation type="submission" date="2023-10" db="EMBL/GenBank/DDBJ databases">
        <title>Genome assemblies of two species of porcelain crab, Petrolisthes cinctipes and Petrolisthes manimaculis (Anomura: Porcellanidae).</title>
        <authorList>
            <person name="Angst P."/>
        </authorList>
    </citation>
    <scope>NUCLEOTIDE SEQUENCE</scope>
    <source>
        <strain evidence="2">PB745_01</strain>
        <tissue evidence="2">Gill</tissue>
    </source>
</reference>
<comment type="caution">
    <text evidence="2">The sequence shown here is derived from an EMBL/GenBank/DDBJ whole genome shotgun (WGS) entry which is preliminary data.</text>
</comment>
<organism evidence="2 3">
    <name type="scientific">Petrolisthes cinctipes</name>
    <name type="common">Flat porcelain crab</name>
    <dbReference type="NCBI Taxonomy" id="88211"/>
    <lineage>
        <taxon>Eukaryota</taxon>
        <taxon>Metazoa</taxon>
        <taxon>Ecdysozoa</taxon>
        <taxon>Arthropoda</taxon>
        <taxon>Crustacea</taxon>
        <taxon>Multicrustacea</taxon>
        <taxon>Malacostraca</taxon>
        <taxon>Eumalacostraca</taxon>
        <taxon>Eucarida</taxon>
        <taxon>Decapoda</taxon>
        <taxon>Pleocyemata</taxon>
        <taxon>Anomura</taxon>
        <taxon>Galatheoidea</taxon>
        <taxon>Porcellanidae</taxon>
        <taxon>Petrolisthes</taxon>
    </lineage>
</organism>
<proteinExistence type="predicted"/>
<sequence length="158" mass="16749">MLVNFPLLGDIFFLTFPGSLSTYRSLFSSLLSSHSKPAYLFHPLYSSLPPPPISSTPSTHPSHLHPSLPLHLLIPPTSTHLFHPLYSSLPPPPISSTPSVPPPPLIPPRIANVIPNLVTSPDMSDVTESQPDVTTDLVCGSPPTWVSEGGGGGGELGH</sequence>
<evidence type="ECO:0000313" key="2">
    <source>
        <dbReference type="EMBL" id="KAK3886915.1"/>
    </source>
</evidence>
<gene>
    <name evidence="2" type="ORF">Pcinc_008954</name>
</gene>
<feature type="compositionally biased region" description="Gly residues" evidence="1">
    <location>
        <begin position="148"/>
        <end position="158"/>
    </location>
</feature>